<dbReference type="AlphaFoldDB" id="A0A7S3PCR8"/>
<evidence type="ECO:0000313" key="1">
    <source>
        <dbReference type="EMBL" id="CAE0420399.1"/>
    </source>
</evidence>
<dbReference type="EMBL" id="HBIM01023204">
    <property type="protein sequence ID" value="CAE0420399.1"/>
    <property type="molecule type" value="Transcribed_RNA"/>
</dbReference>
<organism evidence="1">
    <name type="scientific">Amphora coffeiformis</name>
    <dbReference type="NCBI Taxonomy" id="265554"/>
    <lineage>
        <taxon>Eukaryota</taxon>
        <taxon>Sar</taxon>
        <taxon>Stramenopiles</taxon>
        <taxon>Ochrophyta</taxon>
        <taxon>Bacillariophyta</taxon>
        <taxon>Bacillariophyceae</taxon>
        <taxon>Bacillariophycidae</taxon>
        <taxon>Thalassiophysales</taxon>
        <taxon>Catenulaceae</taxon>
        <taxon>Amphora</taxon>
    </lineage>
</organism>
<reference evidence="1" key="1">
    <citation type="submission" date="2021-01" db="EMBL/GenBank/DDBJ databases">
        <authorList>
            <person name="Corre E."/>
            <person name="Pelletier E."/>
            <person name="Niang G."/>
            <person name="Scheremetjew M."/>
            <person name="Finn R."/>
            <person name="Kale V."/>
            <person name="Holt S."/>
            <person name="Cochrane G."/>
            <person name="Meng A."/>
            <person name="Brown T."/>
            <person name="Cohen L."/>
        </authorList>
    </citation>
    <scope>NUCLEOTIDE SEQUENCE</scope>
    <source>
        <strain evidence="1">CCMP127</strain>
    </source>
</reference>
<proteinExistence type="predicted"/>
<sequence>MSRKKPTMLTTNNPAMEVIDVAFSDICDFLTFAEALQMRSLGRHLRDLVEECLTEDHCAAFLERKLKRENIYLFHDTREWREATQTDYNILKKVIHPSSAASPKDLFSFRTLLDLMKVMGALPLEAAIGYSTRYGRVVIPQEEQVRIIIEEEAEEEPRSNGRIYDPCPCPKDGKCQGCKLIDNIPIRKERISTEGRIDEEGYSVDDFYTCYRQADGKEVPVELKTYFPVSVPNLPPTLQCPVCRESSRRTLFLTEVSYQSSEPSNDFRFTPLTFTPLKTDEAGSKKPRREDTWRDRLFPKDSYPPAPYREDGVHKNVPIEHTPDKKTCISIHCENCKRFGLLAPAVPCHTLGFPCEAIRAQPQEGSLRDELYQADLGAILVRRQCNAAVEKPCNKATLCTKCSTEVWHHVWEGRPDDRQQHHAYLNNHGINFIVFCSSCRTCDLRLCHEHAWLSTICHHS</sequence>
<protein>
    <submittedName>
        <fullName evidence="1">Uncharacterized protein</fullName>
    </submittedName>
</protein>
<gene>
    <name evidence="1" type="ORF">ACOF00016_LOCUS17168</name>
</gene>
<accession>A0A7S3PCR8</accession>
<name>A0A7S3PCR8_9STRA</name>